<evidence type="ECO:0000256" key="18">
    <source>
        <dbReference type="ARBA" id="ARBA00023042"/>
    </source>
</evidence>
<comment type="catalytic activity">
    <reaction evidence="27">
        <text>a 5'-end (5'-triphosphoguanosine)-adenylyl-adenylyl-cytidylyl-adenosine in mRNA + S-adenosyl-L-methionine = a 5'-end (5'-triphosphoguanosine)-(2'-O-methyladenylyl)-adenylyl-cytidylyl-adenosine in mRNA + S-adenosyl-L-homocysteine + H(+)</text>
        <dbReference type="Rhea" id="RHEA:65380"/>
        <dbReference type="Rhea" id="RHEA-COMP:16797"/>
        <dbReference type="Rhea" id="RHEA-COMP:16801"/>
        <dbReference type="ChEBI" id="CHEBI:15378"/>
        <dbReference type="ChEBI" id="CHEBI:57856"/>
        <dbReference type="ChEBI" id="CHEBI:59789"/>
        <dbReference type="ChEBI" id="CHEBI:156482"/>
        <dbReference type="ChEBI" id="CHEBI:156484"/>
    </reaction>
</comment>
<keyword evidence="11" id="KW-0949">S-adenosyl-L-methionine</keyword>
<dbReference type="PIRSF" id="PIRSF037546">
    <property type="entry name" value="RNA_pol_RhabdoV_sub"/>
    <property type="match status" value="1"/>
</dbReference>
<evidence type="ECO:0000256" key="30">
    <source>
        <dbReference type="ARBA" id="ARBA00050006"/>
    </source>
</evidence>
<dbReference type="GO" id="GO:0003968">
    <property type="term" value="F:RNA-directed RNA polymerase activity"/>
    <property type="evidence" value="ECO:0007669"/>
    <property type="project" value="UniProtKB-KW"/>
</dbReference>
<dbReference type="GO" id="GO:0039689">
    <property type="term" value="P:negative stranded viral RNA replication"/>
    <property type="evidence" value="ECO:0007669"/>
    <property type="project" value="UniProtKB-ARBA"/>
</dbReference>
<evidence type="ECO:0000256" key="23">
    <source>
        <dbReference type="ARBA" id="ARBA00026099"/>
    </source>
</evidence>
<evidence type="ECO:0000256" key="24">
    <source>
        <dbReference type="ARBA" id="ARBA00030285"/>
    </source>
</evidence>
<evidence type="ECO:0000256" key="17">
    <source>
        <dbReference type="ARBA" id="ARBA00022953"/>
    </source>
</evidence>
<keyword evidence="7" id="KW-0696">RNA-directed RNA polymerase</keyword>
<dbReference type="Proteomes" id="UP000232420">
    <property type="component" value="Segment"/>
</dbReference>
<evidence type="ECO:0000256" key="14">
    <source>
        <dbReference type="ARBA" id="ARBA00022801"/>
    </source>
</evidence>
<reference evidence="34 36" key="3">
    <citation type="journal article" date="2015" name="PLoS Pathog.">
        <title>Evolution of genome size and complexity in the rhabdoviridae.</title>
        <authorList>
            <person name="Walker P.J."/>
            <person name="Firth C."/>
            <person name="Widen S.G."/>
            <person name="Blasdell K.R."/>
            <person name="Guzman H."/>
            <person name="Wood T.G."/>
            <person name="Paradkar P.N."/>
            <person name="Holmes E.C."/>
            <person name="Tesh R.B."/>
            <person name="Vasilakis N."/>
        </authorList>
    </citation>
    <scope>NUCLEOTIDE SEQUENCE [LARGE SCALE GENOMIC DNA]</scope>
    <source>
        <strain evidence="34 36">BeAr40578</strain>
    </source>
</reference>
<evidence type="ECO:0000256" key="13">
    <source>
        <dbReference type="ARBA" id="ARBA00022741"/>
    </source>
</evidence>
<dbReference type="GO" id="GO:0030430">
    <property type="term" value="C:host cell cytoplasm"/>
    <property type="evidence" value="ECO:0007669"/>
    <property type="project" value="UniProtKB-SubCell"/>
</dbReference>
<evidence type="ECO:0000256" key="6">
    <source>
        <dbReference type="ARBA" id="ARBA00018602"/>
    </source>
</evidence>
<dbReference type="PROSITE" id="PS51590">
    <property type="entry name" value="SAM_MT_MNV_L"/>
    <property type="match status" value="1"/>
</dbReference>
<comment type="catalytic activity">
    <reaction evidence="29">
        <text>GTP + H2O = GDP + phosphate + H(+)</text>
        <dbReference type="Rhea" id="RHEA:19669"/>
        <dbReference type="ChEBI" id="CHEBI:15377"/>
        <dbReference type="ChEBI" id="CHEBI:15378"/>
        <dbReference type="ChEBI" id="CHEBI:37565"/>
        <dbReference type="ChEBI" id="CHEBI:43474"/>
        <dbReference type="ChEBI" id="CHEBI:58189"/>
    </reaction>
</comment>
<protein>
    <recommendedName>
        <fullName evidence="6">RNA-directed RNA polymerase L</fullName>
        <ecNumber evidence="23">2.1.1.375</ecNumber>
        <ecNumber evidence="4">2.7.7.48</ecNumber>
        <ecNumber evidence="5">2.7.7.88</ecNumber>
    </recommendedName>
    <alternativeName>
        <fullName evidence="24">Large structural protein</fullName>
    </alternativeName>
    <alternativeName>
        <fullName evidence="26">Replicase</fullName>
    </alternativeName>
    <alternativeName>
        <fullName evidence="25">Transcriptase</fullName>
    </alternativeName>
</protein>
<evidence type="ECO:0000256" key="7">
    <source>
        <dbReference type="ARBA" id="ARBA00022484"/>
    </source>
</evidence>
<evidence type="ECO:0000256" key="20">
    <source>
        <dbReference type="ARBA" id="ARBA00023268"/>
    </source>
</evidence>
<feature type="domain" description="Mononegavirus-type SAM-dependent 2'-O-MTase" evidence="32">
    <location>
        <begin position="1628"/>
        <end position="1825"/>
    </location>
</feature>
<evidence type="ECO:0000256" key="5">
    <source>
        <dbReference type="ARBA" id="ARBA00012582"/>
    </source>
</evidence>
<evidence type="ECO:0000256" key="19">
    <source>
        <dbReference type="ARBA" id="ARBA00023200"/>
    </source>
</evidence>
<comment type="subunit">
    <text evidence="30">May form homodimer. Interacts with the P protein; the association of P and L forms the polymerase complex, positions it on the template and allows to package the L polymerase in the virion, since P acts as a bridge between N and L. L binds loosely to N and is further bridged by the P protein, which interacts with L and N oligomers simultaneously.</text>
</comment>
<dbReference type="InterPro" id="IPR025786">
    <property type="entry name" value="Mononega_L_MeTrfase"/>
</dbReference>
<keyword evidence="19" id="KW-1035">Host cytoplasm</keyword>
<keyword evidence="8" id="KW-0489">Methyltransferase</keyword>
<evidence type="ECO:0000256" key="9">
    <source>
        <dbReference type="ARBA" id="ARBA00022664"/>
    </source>
</evidence>
<comment type="similarity">
    <text evidence="3">Belongs to the rhabdoviridae protein L family.</text>
</comment>
<dbReference type="GO" id="GO:0044423">
    <property type="term" value="C:virion component"/>
    <property type="evidence" value="ECO:0007669"/>
    <property type="project" value="UniProtKB-KW"/>
</dbReference>
<evidence type="ECO:0000256" key="8">
    <source>
        <dbReference type="ARBA" id="ARBA00022603"/>
    </source>
</evidence>
<evidence type="ECO:0000256" key="15">
    <source>
        <dbReference type="ARBA" id="ARBA00022840"/>
    </source>
</evidence>
<dbReference type="Pfam" id="PF14318">
    <property type="entry name" value="Mononeg_mRNAcap"/>
    <property type="match status" value="1"/>
</dbReference>
<evidence type="ECO:0000256" key="26">
    <source>
        <dbReference type="ARBA" id="ARBA00031012"/>
    </source>
</evidence>
<evidence type="ECO:0000313" key="35">
    <source>
        <dbReference type="Proteomes" id="UP000146712"/>
    </source>
</evidence>
<evidence type="ECO:0000313" key="36">
    <source>
        <dbReference type="Proteomes" id="UP000232420"/>
    </source>
</evidence>
<dbReference type="InterPro" id="IPR048397">
    <property type="entry name" value="Methyltrans_Mon_CD"/>
</dbReference>
<keyword evidence="12" id="KW-0548">Nucleotidyltransferase</keyword>
<keyword evidence="14" id="KW-0378">Hydrolase</keyword>
<keyword evidence="18" id="KW-0506">mRNA capping</keyword>
<dbReference type="InterPro" id="IPR017234">
    <property type="entry name" value="RNA-dir_pol_rhabdovirus"/>
</dbReference>
<comment type="catalytic activity">
    <reaction evidence="28">
        <text>a 5'-end (5'-triphosphoguanosine)-adenylyl-adenylyl-cytidylyl-adenosine in mRNA + 2 S-adenosyl-L-methionine = a 5'-end (N(7)-methyl 5'-triphosphoguanosine)-(2'-O-methyladenylyl)-adenylyl-cytidylyl-adenosine in mRNA + 2 S-adenosyl-L-homocysteine + H(+)</text>
        <dbReference type="Rhea" id="RHEA:65376"/>
        <dbReference type="Rhea" id="RHEA-COMP:16797"/>
        <dbReference type="Rhea" id="RHEA-COMP:16798"/>
        <dbReference type="ChEBI" id="CHEBI:15378"/>
        <dbReference type="ChEBI" id="CHEBI:57856"/>
        <dbReference type="ChEBI" id="CHEBI:59789"/>
        <dbReference type="ChEBI" id="CHEBI:156483"/>
        <dbReference type="ChEBI" id="CHEBI:156484"/>
        <dbReference type="EC" id="2.1.1.375"/>
    </reaction>
</comment>
<evidence type="ECO:0000256" key="25">
    <source>
        <dbReference type="ARBA" id="ARBA00030436"/>
    </source>
</evidence>
<reference evidence="34" key="2">
    <citation type="submission" date="2014-07" db="EMBL/GenBank/DDBJ databases">
        <authorList>
            <person name="Walker P."/>
            <person name="Widen S."/>
            <person name="Firth C."/>
            <person name="Blasdell K."/>
            <person name="Guzman H."/>
            <person name="Wood T."/>
            <person name="Paradkar P."/>
            <person name="Holmes E."/>
            <person name="Tesh R."/>
            <person name="Vasilakis N."/>
        </authorList>
    </citation>
    <scope>NUCLEOTIDE SEQUENCE</scope>
    <source>
        <strain evidence="34">BeAr40578</strain>
    </source>
</reference>
<evidence type="ECO:0000256" key="12">
    <source>
        <dbReference type="ARBA" id="ARBA00022695"/>
    </source>
</evidence>
<dbReference type="InterPro" id="IPR048398">
    <property type="entry name" value="Methyltrans_Mon_C"/>
</dbReference>
<dbReference type="Pfam" id="PF00946">
    <property type="entry name" value="Mononeg_RNA_pol"/>
    <property type="match status" value="1"/>
</dbReference>
<evidence type="ECO:0000256" key="22">
    <source>
        <dbReference type="ARBA" id="ARBA00024499"/>
    </source>
</evidence>
<evidence type="ECO:0000256" key="4">
    <source>
        <dbReference type="ARBA" id="ARBA00012494"/>
    </source>
</evidence>
<evidence type="ECO:0000259" key="31">
    <source>
        <dbReference type="PROSITE" id="PS50526"/>
    </source>
</evidence>
<dbReference type="NCBIfam" id="TIGR04198">
    <property type="entry name" value="paramyx_RNAcap"/>
    <property type="match status" value="1"/>
</dbReference>
<keyword evidence="9" id="KW-0507">mRNA processing</keyword>
<dbReference type="Proteomes" id="UP000146712">
    <property type="component" value="Segment"/>
</dbReference>
<dbReference type="EC" id="2.7.7.48" evidence="4"/>
<feature type="domain" description="RdRp catalytic" evidence="31">
    <location>
        <begin position="588"/>
        <end position="774"/>
    </location>
</feature>
<dbReference type="Pfam" id="PF21080">
    <property type="entry name" value="Methyltrans_Mon_1st"/>
    <property type="match status" value="1"/>
</dbReference>
<comment type="subcellular location">
    <subcellularLocation>
        <location evidence="1">Host cytoplasm</location>
    </subcellularLocation>
    <subcellularLocation>
        <location evidence="2">Virion</location>
    </subcellularLocation>
</comment>
<comment type="catalytic activity">
    <reaction evidence="21">
        <text>a 5'-end triphospho-adenylyl-adenylyl-cytidylyl-adenosine in mRNA + GDP + H(+) = a 5'-end (5'-triphosphoguanosine)-adenylyl-adenylyl-cytidylyl-adenosine in mRNA + diphosphate</text>
        <dbReference type="Rhea" id="RHEA:65436"/>
        <dbReference type="Rhea" id="RHEA-COMP:16797"/>
        <dbReference type="Rhea" id="RHEA-COMP:16799"/>
        <dbReference type="ChEBI" id="CHEBI:15378"/>
        <dbReference type="ChEBI" id="CHEBI:33019"/>
        <dbReference type="ChEBI" id="CHEBI:58189"/>
        <dbReference type="ChEBI" id="CHEBI:156484"/>
        <dbReference type="ChEBI" id="CHEBI:156503"/>
        <dbReference type="EC" id="2.7.7.88"/>
    </reaction>
</comment>
<dbReference type="InterPro" id="IPR014023">
    <property type="entry name" value="Mononeg_RNA_pol_cat"/>
</dbReference>
<dbReference type="GeneID" id="37626999"/>
<proteinExistence type="inferred from homology"/>
<keyword evidence="13" id="KW-0547">Nucleotide-binding</keyword>
<accession>I1SV85</accession>
<keyword evidence="20" id="KW-0511">Multifunctional enzyme</keyword>
<evidence type="ECO:0000256" key="2">
    <source>
        <dbReference type="ARBA" id="ARBA00004328"/>
    </source>
</evidence>
<keyword evidence="10" id="KW-0808">Transferase</keyword>
<name>I1SV85_9RHAB</name>
<evidence type="ECO:0000313" key="34">
    <source>
        <dbReference type="EMBL" id="AJR28383.1"/>
    </source>
</evidence>
<dbReference type="Pfam" id="PF21081">
    <property type="entry name" value="Methyltrans_Mon_3rd"/>
    <property type="match status" value="1"/>
</dbReference>
<dbReference type="GO" id="GO:0004482">
    <property type="term" value="F:mRNA 5'-cap (guanine-N7-)-methyltransferase activity"/>
    <property type="evidence" value="ECO:0007669"/>
    <property type="project" value="InterPro"/>
</dbReference>
<dbReference type="EMBL" id="KM204996">
    <property type="protein sequence ID" value="AJR28383.1"/>
    <property type="molecule type" value="Viral_cRNA"/>
</dbReference>
<reference evidence="33 35" key="1">
    <citation type="submission" date="2010-06" db="EMBL/GenBank/DDBJ databases">
        <title>Genetic diversity of rhabdoviruses.</title>
        <authorList>
            <person name="Palacios G."/>
            <person name="Savji N."/>
            <person name="Gogo S."/>
            <person name="Tesh R."/>
            <person name="Lipkin W."/>
        </authorList>
    </citation>
    <scope>NUCLEOTIDE SEQUENCE [LARGE SCALE GENOMIC DNA]</scope>
</reference>
<evidence type="ECO:0000256" key="16">
    <source>
        <dbReference type="ARBA" id="ARBA00022844"/>
    </source>
</evidence>
<keyword evidence="16" id="KW-0946">Virion</keyword>
<evidence type="ECO:0000256" key="28">
    <source>
        <dbReference type="ARBA" id="ARBA00047370"/>
    </source>
</evidence>
<evidence type="ECO:0000256" key="21">
    <source>
        <dbReference type="ARBA" id="ARBA00024494"/>
    </source>
</evidence>
<dbReference type="EC" id="2.7.7.88" evidence="5"/>
<evidence type="ECO:0000256" key="27">
    <source>
        <dbReference type="ARBA" id="ARBA00047332"/>
    </source>
</evidence>
<dbReference type="RefSeq" id="YP_009513007.1">
    <property type="nucleotide sequence ID" value="NC_039206.1"/>
</dbReference>
<organism evidence="33 35">
    <name type="scientific">Vesiculovirus jurona</name>
    <dbReference type="NCBI Taxonomy" id="1972568"/>
    <lineage>
        <taxon>Viruses</taxon>
        <taxon>Riboviria</taxon>
        <taxon>Orthornavirae</taxon>
        <taxon>Negarnaviricota</taxon>
        <taxon>Haploviricotina</taxon>
        <taxon>Monjiviricetes</taxon>
        <taxon>Mononegavirales</taxon>
        <taxon>Rhabdoviridae</taxon>
        <taxon>Alpharhabdovirinae</taxon>
        <taxon>Vesiculovirus</taxon>
    </lineage>
</organism>
<dbReference type="EC" id="2.1.1.375" evidence="23"/>
<evidence type="ECO:0000313" key="33">
    <source>
        <dbReference type="EMBL" id="AEG25349.1"/>
    </source>
</evidence>
<sequence length="2090" mass="238138">MDLESEQWGDPLSEENFISGQVPKEDRVRNLNSVDYNLNSPLISDDIKYLISRYHGKAVPGIWKKKNWNQTLDDLQKLQFSPIQVERMHHWYGEWLLSNPINIEQGKAFLADVDKESEITYCVVESFLKGWTGTSCHFKIKDGPHMDYVSALCQKFLDLHKLTLLMNASTHTEESSLANTFKIKKYSEDRTVKLPTLGKVKISGQFLLLITQSIILDRNFLLMMKDVIIGRMQTILSMINRSDERFSSTDITDLRALYATGDNILRELGNQGFDLIKTIEPICNLKLSEMAREYRPLIPDFPHFREHVVTTVKELSGLNTRVQTLFDNIMGLKNLEVVLVVYSSFRHWGHPFIDYIEGLKKLHHQVTLEKDIDEDYAKALASDLARIVLTKEFNEKKRWSVDYDKLPANHVFKEHVRDNTWPTPALIQDFGDKWHELPLVQCFDIPDLIDPSIIYSDKSHSMNKREVMNHIKSKSDQPIPSKKVLKTMIEEPATNWLEFLEMIDKHGLDDDDLIIGLKGKERELKIAGRFFSLMSWKLREYFVITEYLIKTHFVPLFYGLTMADDMTSVIKKMLESSSGQGLNDYSAISIANHIDYEKWNNHQRRTSNEPVFKVMGQFLGYPNLISRTHEFFEKSLIYYNGRPDLMRVRNGVVENSSDTRVCWNGQAGGLEGLRQKGWSILNLLVIQRESKIRNTSVKVLAQGDNQVICTQYKTKQHRSEIELRGALEQMKSNNQTIMDSIERGTNRLGLLINQDETMQSADYLNYGKVPIFRGVIRGLETKRWSRVTCVTNDQLPTCANLLSSVSTNALTVSHFSVNPINAMIQYNYFSNFSRLLLYMHDPALRCSLYEAKYRHLQIDSLGFKLAMAYLDPSIGGVCGTALTRFLIRSFPDPVTESLSFWKLIHDNTTNQTLKNLSIQFGNPKIAQFRPSHIDKLLEDPTSLNIAMGMSPTNLLKTEIKKNLLRTRGSIKNKIVKDAVSYIHSEDENLRSFLWSINPLFPRFLSEFKSGTFMGVASSVVSLFQNSRTIRNTFKNFLSNQIDDLIIRSEQTSLEHLASYVGKHSIKIWVCSASHSDSLRRKSWGRQVLGTTIPHPLEMHGRGHLKNASSICCQHRTLDYISVHCPKGLNNVLDSRGDLAAYLGSKTSESTSILQPWEKESKIPLIKRATRLRDAIHWFVEADSNLAKSITNNIVSLTGEDWGSSVKGFKRTGSALHRFSTSRMSHGGFAAQSPACLTRMLSTTDTMRDYATDNFDFMFQASLIYSQASASVMLYGTSVPNTIHFHTACKGCIRKIEEPWLESPRIYNSKNVSNVLGGWRNGQGAWGSSIQQLKPVPGNWDTLSPSEKSYHVGRALGFLYGDLIGQSSSRSEDSSIFPLSIQYKLRGRGFMRGILDGLVRASACQVIHRRSIALLVKPANAIYGGLIFLIDRLSNSSSFINLCRDGPIREELRSIPHKIPTSYPTSLMDMGINVRNYLKYQCKSVELGKYKSDIETLWIFSDLMSVTFSGPFALSSKILKHLYKPTLSKKDRTNLRKLSNFSQMLRSKECWDGLEQEYLSSKLSVCEEEVRHACKFGIKAVALEIPTHQWGEEESGWVNTLKVELLPYEVPKNLLNCPRKQNPTISGIRLGQLPTGAHYKIRSILKEKQIKYRDFLCGGDGSGGMTAACLRYNPRSRGIFNSILEFDGSSMKGSSPDPPSALETVYNGMKRCVNALDCWEYPSDLSLKDTWKYFKILIQEHSLKIDLIVLDMEVRELDVTEKIENQIRNNIYDILSTNGTLIYKTYGSVISSERSNSLTRLGPLFEDVELLQTEYSSSSTSELYFVGRKLKNFVDMKWIDWASLEYGWDKIFCFRDSLDEFKRARSLLFKEHLKGIPRSFLPDPLVNLETLMQISGIPSGIAHQLCLDFKAHSVSGITASLLIMSLSAQFAIDTTRRVSALIPPSDGRLHKMACCIVGVSLWTSIKYNDILLNKTCVESINRSFPIRLSWDQGFNQWNTYGPGLPKDIRISDGSAILGNWIRGMELMNLSGDDFDGREFDRISRKYIRTLSYQHVKRSTGLKNWIRGKVSKEDMSLMRLSSGEIPAEHWVE</sequence>
<keyword evidence="15" id="KW-0067">ATP-binding</keyword>
<evidence type="ECO:0000256" key="10">
    <source>
        <dbReference type="ARBA" id="ARBA00022679"/>
    </source>
</evidence>
<keyword evidence="17" id="KW-0693">Viral RNA replication</keyword>
<dbReference type="InterPro" id="IPR039736">
    <property type="entry name" value="L_poly_C"/>
</dbReference>
<evidence type="ECO:0000256" key="1">
    <source>
        <dbReference type="ARBA" id="ARBA00004192"/>
    </source>
</evidence>
<dbReference type="Pfam" id="PF14314">
    <property type="entry name" value="Methyltrans_Mon_2nd"/>
    <property type="match status" value="1"/>
</dbReference>
<dbReference type="InterPro" id="IPR026890">
    <property type="entry name" value="Mononeg_mRNAcap"/>
</dbReference>
<dbReference type="GO" id="GO:0016787">
    <property type="term" value="F:hydrolase activity"/>
    <property type="evidence" value="ECO:0007669"/>
    <property type="project" value="UniProtKB-KW"/>
</dbReference>
<evidence type="ECO:0000259" key="32">
    <source>
        <dbReference type="PROSITE" id="PS51590"/>
    </source>
</evidence>
<dbReference type="InterPro" id="IPR039530">
    <property type="entry name" value="L_methyltransferase_rhabdo"/>
</dbReference>
<dbReference type="FunFam" id="3.40.50.150:FF:000473">
    <property type="entry name" value="RNA-directed RNA polymerase L"/>
    <property type="match status" value="1"/>
</dbReference>
<evidence type="ECO:0000256" key="3">
    <source>
        <dbReference type="ARBA" id="ARBA00006874"/>
    </source>
</evidence>
<dbReference type="KEGG" id="vg:37626999"/>
<keyword evidence="36" id="KW-1185">Reference proteome</keyword>
<comment type="catalytic activity">
    <reaction evidence="22">
        <text>a 5'-end (5'-triphosphoguanosine)-(2'-O-methyladenylyl)-adenylyl-cytidylyl-adenosine in mRNA + S-adenosyl-L-methionine = a 5'-end (N(7)-methyl 5'-triphosphoguanosine)-(2'-O-methyladenylyl)-adenylyl-cytidylyl-adenosine in mRNA + S-adenosyl-L-homocysteine</text>
        <dbReference type="Rhea" id="RHEA:65440"/>
        <dbReference type="Rhea" id="RHEA-COMP:16798"/>
        <dbReference type="Rhea" id="RHEA-COMP:16801"/>
        <dbReference type="ChEBI" id="CHEBI:57856"/>
        <dbReference type="ChEBI" id="CHEBI:59789"/>
        <dbReference type="ChEBI" id="CHEBI:156482"/>
        <dbReference type="ChEBI" id="CHEBI:156483"/>
    </reaction>
</comment>
<evidence type="ECO:0000256" key="29">
    <source>
        <dbReference type="ARBA" id="ARBA00048548"/>
    </source>
</evidence>
<dbReference type="EMBL" id="HM566194">
    <property type="protein sequence ID" value="AEG25349.1"/>
    <property type="molecule type" value="Viral_cRNA"/>
</dbReference>
<dbReference type="PROSITE" id="PS50526">
    <property type="entry name" value="RDRP_SSRNA_NEG_NONSEG"/>
    <property type="match status" value="1"/>
</dbReference>
<evidence type="ECO:0000256" key="11">
    <source>
        <dbReference type="ARBA" id="ARBA00022691"/>
    </source>
</evidence>
<dbReference type="GO" id="GO:0005524">
    <property type="term" value="F:ATP binding"/>
    <property type="evidence" value="ECO:0007669"/>
    <property type="project" value="UniProtKB-KW"/>
</dbReference>